<reference evidence="1 2" key="1">
    <citation type="journal article" date="2024" name="bioRxiv">
        <title>A reference genome for Trichogramma kaykai: A tiny desert-dwelling parasitoid wasp with competing sex-ratio distorters.</title>
        <authorList>
            <person name="Culotta J."/>
            <person name="Lindsey A.R."/>
        </authorList>
    </citation>
    <scope>NUCLEOTIDE SEQUENCE [LARGE SCALE GENOMIC DNA]</scope>
    <source>
        <strain evidence="1 2">KSX58</strain>
    </source>
</reference>
<dbReference type="EMBL" id="JBJJXI010000116">
    <property type="protein sequence ID" value="KAL3390750.1"/>
    <property type="molecule type" value="Genomic_DNA"/>
</dbReference>
<gene>
    <name evidence="1" type="ORF">TKK_014469</name>
</gene>
<keyword evidence="2" id="KW-1185">Reference proteome</keyword>
<evidence type="ECO:0000313" key="1">
    <source>
        <dbReference type="EMBL" id="KAL3390750.1"/>
    </source>
</evidence>
<dbReference type="Proteomes" id="UP001627154">
    <property type="component" value="Unassembled WGS sequence"/>
</dbReference>
<organism evidence="1 2">
    <name type="scientific">Trichogramma kaykai</name>
    <dbReference type="NCBI Taxonomy" id="54128"/>
    <lineage>
        <taxon>Eukaryota</taxon>
        <taxon>Metazoa</taxon>
        <taxon>Ecdysozoa</taxon>
        <taxon>Arthropoda</taxon>
        <taxon>Hexapoda</taxon>
        <taxon>Insecta</taxon>
        <taxon>Pterygota</taxon>
        <taxon>Neoptera</taxon>
        <taxon>Endopterygota</taxon>
        <taxon>Hymenoptera</taxon>
        <taxon>Apocrita</taxon>
        <taxon>Proctotrupomorpha</taxon>
        <taxon>Chalcidoidea</taxon>
        <taxon>Trichogrammatidae</taxon>
        <taxon>Trichogramma</taxon>
    </lineage>
</organism>
<accession>A0ABD2WDG9</accession>
<proteinExistence type="predicted"/>
<evidence type="ECO:0000313" key="2">
    <source>
        <dbReference type="Proteomes" id="UP001627154"/>
    </source>
</evidence>
<sequence length="323" mass="35947">MTLDCNISIKDVLQLVEPFDGTNHTEFFRQCHNALSMIGKEGEAIFVKWLNLKLAPEMRRAFLYQPVEGLGEFEQQLLTYCSPTRKEPFKPVSDETNNILNDTVKTCPNLQLSVTCQPCMNLGHTLRDHPTLSDLEGCDQLKSKIKDVTNHSDTSNGDNLSQPTYKILDNTAITCPNLQPSVTCQPCMKPDNHLRDHPTLSDPENYDHQKSEIKDATTHPGTVNADNVSQENLSSCAIVNSVSTTEENYSNSTDIVDNNKIATANLCNLAITLPMLNSSILISKHLKALTVIEALTNFAISILTQLSNPLINKRKYHLVIPIT</sequence>
<comment type="caution">
    <text evidence="1">The sequence shown here is derived from an EMBL/GenBank/DDBJ whole genome shotgun (WGS) entry which is preliminary data.</text>
</comment>
<dbReference type="AlphaFoldDB" id="A0ABD2WDG9"/>
<protein>
    <submittedName>
        <fullName evidence="1">Uncharacterized protein</fullName>
    </submittedName>
</protein>
<name>A0ABD2WDG9_9HYME</name>